<dbReference type="SUPFAM" id="SSF141868">
    <property type="entry name" value="EAL domain-like"/>
    <property type="match status" value="1"/>
</dbReference>
<reference evidence="2 3" key="1">
    <citation type="submission" date="2017-08" db="EMBL/GenBank/DDBJ databases">
        <title>Genomes of Fischerella (Mastigocladus) sp. strains.</title>
        <authorList>
            <person name="Miller S.R."/>
        </authorList>
    </citation>
    <scope>NUCLEOTIDE SEQUENCE [LARGE SCALE GENOMIC DNA]</scope>
    <source>
        <strain evidence="2 3">CCMEE 5323</strain>
    </source>
</reference>
<dbReference type="InterPro" id="IPR052155">
    <property type="entry name" value="Biofilm_reg_signaling"/>
</dbReference>
<accession>A0A2N6JYS1</accession>
<dbReference type="Proteomes" id="UP000235036">
    <property type="component" value="Unassembled WGS sequence"/>
</dbReference>
<dbReference type="InterPro" id="IPR000160">
    <property type="entry name" value="GGDEF_dom"/>
</dbReference>
<evidence type="ECO:0000313" key="3">
    <source>
        <dbReference type="Proteomes" id="UP000235036"/>
    </source>
</evidence>
<keyword evidence="3" id="KW-1185">Reference proteome</keyword>
<feature type="domain" description="GGDEF" evidence="1">
    <location>
        <begin position="1"/>
        <end position="91"/>
    </location>
</feature>
<dbReference type="Pfam" id="PF00990">
    <property type="entry name" value="GGDEF"/>
    <property type="match status" value="1"/>
</dbReference>
<dbReference type="AlphaFoldDB" id="A0A2N6JYS1"/>
<dbReference type="Gene3D" id="3.30.70.270">
    <property type="match status" value="1"/>
</dbReference>
<dbReference type="Gene3D" id="3.20.20.450">
    <property type="entry name" value="EAL domain"/>
    <property type="match status" value="1"/>
</dbReference>
<dbReference type="EMBL" id="NRQW01000475">
    <property type="protein sequence ID" value="PLZ86189.1"/>
    <property type="molecule type" value="Genomic_DNA"/>
</dbReference>
<evidence type="ECO:0000259" key="1">
    <source>
        <dbReference type="PROSITE" id="PS50887"/>
    </source>
</evidence>
<dbReference type="InterPro" id="IPR035919">
    <property type="entry name" value="EAL_sf"/>
</dbReference>
<evidence type="ECO:0000313" key="2">
    <source>
        <dbReference type="EMBL" id="PLZ86189.1"/>
    </source>
</evidence>
<name>A0A2N6JYS1_FISMU</name>
<organism evidence="2 3">
    <name type="scientific">Fischerella muscicola CCMEE 5323</name>
    <dbReference type="NCBI Taxonomy" id="2019572"/>
    <lineage>
        <taxon>Bacteria</taxon>
        <taxon>Bacillati</taxon>
        <taxon>Cyanobacteriota</taxon>
        <taxon>Cyanophyceae</taxon>
        <taxon>Nostocales</taxon>
        <taxon>Hapalosiphonaceae</taxon>
        <taxon>Fischerella</taxon>
    </lineage>
</organism>
<dbReference type="PANTHER" id="PTHR44757:SF2">
    <property type="entry name" value="BIOFILM ARCHITECTURE MAINTENANCE PROTEIN MBAA"/>
    <property type="match status" value="1"/>
</dbReference>
<dbReference type="InterPro" id="IPR043128">
    <property type="entry name" value="Rev_trsase/Diguanyl_cyclase"/>
</dbReference>
<proteinExistence type="predicted"/>
<protein>
    <recommendedName>
        <fullName evidence="1">GGDEF domain-containing protein</fullName>
    </recommendedName>
</protein>
<dbReference type="InterPro" id="IPR029787">
    <property type="entry name" value="Nucleotide_cyclase"/>
</dbReference>
<sequence length="153" mass="17041">MLAHLNGDEFAIARTNIPSFESVIQLSQLLQSTLAKPFLIAGNTIRITTSIGITINDLSDRNGVDQLLQQAHIALYQAKQQGRSQYKFYSSEINAQLQELHSQQIMATELQQRGCHEGQGFYFSRPVPGDAIAQMLKKNSSQIMNAENLIIHA</sequence>
<comment type="caution">
    <text evidence="2">The sequence shown here is derived from an EMBL/GenBank/DDBJ whole genome shotgun (WGS) entry which is preliminary data.</text>
</comment>
<dbReference type="PANTHER" id="PTHR44757">
    <property type="entry name" value="DIGUANYLATE CYCLASE DGCP"/>
    <property type="match status" value="1"/>
</dbReference>
<dbReference type="PROSITE" id="PS50887">
    <property type="entry name" value="GGDEF"/>
    <property type="match status" value="1"/>
</dbReference>
<gene>
    <name evidence="2" type="ORF">CEN44_20485</name>
</gene>
<dbReference type="SUPFAM" id="SSF55073">
    <property type="entry name" value="Nucleotide cyclase"/>
    <property type="match status" value="1"/>
</dbReference>